<keyword evidence="1" id="KW-0175">Coiled coil</keyword>
<dbReference type="KEGG" id="sufl:FIL70_07330"/>
<evidence type="ECO:0000256" key="1">
    <source>
        <dbReference type="SAM" id="Coils"/>
    </source>
</evidence>
<proteinExistence type="predicted"/>
<accession>A0A5B8CGF5</accession>
<sequence length="117" mass="13292">MTTDKAPVTVEQVDREAAVDIHNVILHDWFTQHMLDGMEDECYVIQAFAKHRLQSIAALEEEIKGMREALDDLQQAEAEYRLMHDRHGDGSRAAGRAWDLMRRSGDKARTALEGRGS</sequence>
<feature type="coiled-coil region" evidence="1">
    <location>
        <begin position="56"/>
        <end position="86"/>
    </location>
</feature>
<evidence type="ECO:0000313" key="3">
    <source>
        <dbReference type="Proteomes" id="UP000311469"/>
    </source>
</evidence>
<protein>
    <submittedName>
        <fullName evidence="2">Uncharacterized protein</fullName>
    </submittedName>
</protein>
<name>A0A5B8CGF5_SPHSA</name>
<evidence type="ECO:0000313" key="2">
    <source>
        <dbReference type="EMBL" id="QDC37060.1"/>
    </source>
</evidence>
<dbReference type="AlphaFoldDB" id="A0A5B8CGF5"/>
<organism evidence="2 3">
    <name type="scientific">Sphingobium fuliginis ATCC 27551</name>
    <dbReference type="NCBI Taxonomy" id="1208342"/>
    <lineage>
        <taxon>Bacteria</taxon>
        <taxon>Pseudomonadati</taxon>
        <taxon>Pseudomonadota</taxon>
        <taxon>Alphaproteobacteria</taxon>
        <taxon>Sphingomonadales</taxon>
        <taxon>Sphingomonadaceae</taxon>
        <taxon>Sphingobium</taxon>
    </lineage>
</organism>
<dbReference type="EMBL" id="CP041016">
    <property type="protein sequence ID" value="QDC37060.1"/>
    <property type="molecule type" value="Genomic_DNA"/>
</dbReference>
<dbReference type="RefSeq" id="WP_140041901.1">
    <property type="nucleotide sequence ID" value="NZ_CP041016.1"/>
</dbReference>
<gene>
    <name evidence="2" type="ORF">FIL70_07330</name>
</gene>
<reference evidence="2 3" key="1">
    <citation type="submission" date="2019-06" db="EMBL/GenBank/DDBJ databases">
        <title>Genome organization and adaptive potential of archetypical organophosphate degarding Sphingobium fuliginis ATCC 27551.</title>
        <authorList>
            <person name="Sarwar A."/>
            <person name="Parthasarathy S."/>
            <person name="Singh C."/>
            <person name="Siddavattam D."/>
        </authorList>
    </citation>
    <scope>NUCLEOTIDE SEQUENCE [LARGE SCALE GENOMIC DNA]</scope>
    <source>
        <strain evidence="2 3">ATCC 27551</strain>
    </source>
</reference>
<dbReference type="Proteomes" id="UP000311469">
    <property type="component" value="Chromosome cSF1"/>
</dbReference>